<dbReference type="KEGG" id="hnv:DDQ68_19170"/>
<feature type="transmembrane region" description="Helical" evidence="1">
    <location>
        <begin position="7"/>
        <end position="25"/>
    </location>
</feature>
<keyword evidence="1" id="KW-1133">Transmembrane helix</keyword>
<evidence type="ECO:0000313" key="2">
    <source>
        <dbReference type="EMBL" id="AWM34708.1"/>
    </source>
</evidence>
<evidence type="ECO:0000256" key="1">
    <source>
        <dbReference type="SAM" id="Phobius"/>
    </source>
</evidence>
<proteinExistence type="predicted"/>
<sequence>MKKLPKYLRFVLFAGLGAVIGHLIGKYGPQLPPHAAWSRGQVAGLLALLPVAWLLAVLLHELGHVLAGQAQRFQFRWLVVGPLLWKREAGRLRFAWNKNLGGGPKRGDSSI</sequence>
<keyword evidence="1" id="KW-0472">Membrane</keyword>
<feature type="transmembrane region" description="Helical" evidence="1">
    <location>
        <begin position="45"/>
        <end position="67"/>
    </location>
</feature>
<protein>
    <recommendedName>
        <fullName evidence="4">Peptidase M50 domain-containing protein</fullName>
    </recommendedName>
</protein>
<name>A0A2Z3GNA5_9BACT</name>
<reference evidence="3" key="1">
    <citation type="submission" date="2018-04" db="EMBL/GenBank/DDBJ databases">
        <title>Complete genome of Antarctic heterotrophic bacterium Hymenobacter nivis.</title>
        <authorList>
            <person name="Terashima M."/>
        </authorList>
    </citation>
    <scope>NUCLEOTIDE SEQUENCE [LARGE SCALE GENOMIC DNA]</scope>
    <source>
        <strain evidence="3">NBRC 111535</strain>
    </source>
</reference>
<evidence type="ECO:0000313" key="3">
    <source>
        <dbReference type="Proteomes" id="UP000245999"/>
    </source>
</evidence>
<dbReference type="RefSeq" id="WP_109657737.1">
    <property type="nucleotide sequence ID" value="NZ_CP029145.1"/>
</dbReference>
<accession>A0A2Z3GNA5</accession>
<keyword evidence="3" id="KW-1185">Reference proteome</keyword>
<evidence type="ECO:0008006" key="4">
    <source>
        <dbReference type="Google" id="ProtNLM"/>
    </source>
</evidence>
<dbReference type="EMBL" id="CP029145">
    <property type="protein sequence ID" value="AWM34708.1"/>
    <property type="molecule type" value="Genomic_DNA"/>
</dbReference>
<dbReference type="OrthoDB" id="927026at2"/>
<gene>
    <name evidence="2" type="ORF">DDQ68_19170</name>
</gene>
<dbReference type="AlphaFoldDB" id="A0A2Z3GNA5"/>
<organism evidence="2 3">
    <name type="scientific">Hymenobacter nivis</name>
    <dbReference type="NCBI Taxonomy" id="1850093"/>
    <lineage>
        <taxon>Bacteria</taxon>
        <taxon>Pseudomonadati</taxon>
        <taxon>Bacteroidota</taxon>
        <taxon>Cytophagia</taxon>
        <taxon>Cytophagales</taxon>
        <taxon>Hymenobacteraceae</taxon>
        <taxon>Hymenobacter</taxon>
    </lineage>
</organism>
<keyword evidence="1" id="KW-0812">Transmembrane</keyword>
<dbReference type="Proteomes" id="UP000245999">
    <property type="component" value="Chromosome"/>
</dbReference>